<comment type="cofactor">
    <cofactor evidence="1">
        <name>pyridoxal 5'-phosphate</name>
        <dbReference type="ChEBI" id="CHEBI:597326"/>
    </cofactor>
</comment>
<dbReference type="GO" id="GO:0030170">
    <property type="term" value="F:pyridoxal phosphate binding"/>
    <property type="evidence" value="ECO:0007669"/>
    <property type="project" value="TreeGrafter"/>
</dbReference>
<evidence type="ECO:0000313" key="7">
    <source>
        <dbReference type="EMBL" id="EKC52823.1"/>
    </source>
</evidence>
<dbReference type="GO" id="GO:0008184">
    <property type="term" value="F:glycogen phosphorylase activity"/>
    <property type="evidence" value="ECO:0007669"/>
    <property type="project" value="InterPro"/>
</dbReference>
<dbReference type="GO" id="GO:0005980">
    <property type="term" value="P:glycogen catabolic process"/>
    <property type="evidence" value="ECO:0007669"/>
    <property type="project" value="TreeGrafter"/>
</dbReference>
<evidence type="ECO:0000256" key="3">
    <source>
        <dbReference type="ARBA" id="ARBA00022676"/>
    </source>
</evidence>
<dbReference type="FunFam" id="3.40.50.2000:FF:000153">
    <property type="entry name" value="Alpha-1,4 glucan phosphorylase"/>
    <property type="match status" value="1"/>
</dbReference>
<evidence type="ECO:0000256" key="1">
    <source>
        <dbReference type="ARBA" id="ARBA00001933"/>
    </source>
</evidence>
<name>K1S5S7_9ZZZZ</name>
<keyword evidence="3" id="KW-0328">Glycosyltransferase</keyword>
<keyword evidence="6" id="KW-0119">Carbohydrate metabolism</keyword>
<sequence length="251" mass="28079">MNYSLSKKKAKELVEAKLSHFMGVSPEEATDEQYYKAIALIVRDMMSQGRTEFSEKAAKAGTKKVYYLCMEFLMGRSLKNNLYNLNLTDVFASVLADYGVKLENLYECEPDAGLGNGGLGRLAACYLDALATDGYPARGYSILYECGIFKQKLVDGWQTELPDFWLPGGEVWLVPHEESALEVRFEGNVNESWDGGFHHVDVENYKPVQAVPYDMYVAGKDGKGISVLRLWAAKAPALDMTLFNQGDYMRA</sequence>
<dbReference type="PANTHER" id="PTHR11468">
    <property type="entry name" value="GLYCOGEN PHOSPHORYLASE"/>
    <property type="match status" value="1"/>
</dbReference>
<evidence type="ECO:0000256" key="2">
    <source>
        <dbReference type="ARBA" id="ARBA00006047"/>
    </source>
</evidence>
<dbReference type="EMBL" id="AJWY01011412">
    <property type="protein sequence ID" value="EKC52823.1"/>
    <property type="molecule type" value="Genomic_DNA"/>
</dbReference>
<dbReference type="PANTHER" id="PTHR11468:SF3">
    <property type="entry name" value="GLYCOGEN PHOSPHORYLASE, LIVER FORM"/>
    <property type="match status" value="1"/>
</dbReference>
<keyword evidence="4" id="KW-0808">Transferase</keyword>
<comment type="similarity">
    <text evidence="2">Belongs to the glycogen phosphorylase family.</text>
</comment>
<organism evidence="7">
    <name type="scientific">human gut metagenome</name>
    <dbReference type="NCBI Taxonomy" id="408170"/>
    <lineage>
        <taxon>unclassified sequences</taxon>
        <taxon>metagenomes</taxon>
        <taxon>organismal metagenomes</taxon>
    </lineage>
</organism>
<feature type="non-terminal residue" evidence="7">
    <location>
        <position position="251"/>
    </location>
</feature>
<protein>
    <submittedName>
        <fullName evidence="7">Glycogen/starch/alpha-glucan phosphorylase</fullName>
    </submittedName>
</protein>
<evidence type="ECO:0000256" key="5">
    <source>
        <dbReference type="ARBA" id="ARBA00022898"/>
    </source>
</evidence>
<dbReference type="AlphaFoldDB" id="K1S5S7"/>
<proteinExistence type="inferred from homology"/>
<dbReference type="GO" id="GO:0005737">
    <property type="term" value="C:cytoplasm"/>
    <property type="evidence" value="ECO:0007669"/>
    <property type="project" value="TreeGrafter"/>
</dbReference>
<keyword evidence="5" id="KW-0663">Pyridoxal phosphate</keyword>
<gene>
    <name evidence="7" type="ORF">LEA_16694</name>
</gene>
<dbReference type="InterPro" id="IPR000811">
    <property type="entry name" value="Glyco_trans_35"/>
</dbReference>
<comment type="caution">
    <text evidence="7">The sequence shown here is derived from an EMBL/GenBank/DDBJ whole genome shotgun (WGS) entry which is preliminary data.</text>
</comment>
<dbReference type="SUPFAM" id="SSF53756">
    <property type="entry name" value="UDP-Glycosyltransferase/glycogen phosphorylase"/>
    <property type="match status" value="1"/>
</dbReference>
<dbReference type="Gene3D" id="3.40.50.2000">
    <property type="entry name" value="Glycogen Phosphorylase B"/>
    <property type="match status" value="1"/>
</dbReference>
<reference evidence="7" key="1">
    <citation type="journal article" date="2013" name="Environ. Microbiol.">
        <title>Microbiota from the distal guts of lean and obese adolescents exhibit partial functional redundancy besides clear differences in community structure.</title>
        <authorList>
            <person name="Ferrer M."/>
            <person name="Ruiz A."/>
            <person name="Lanza F."/>
            <person name="Haange S.B."/>
            <person name="Oberbach A."/>
            <person name="Till H."/>
            <person name="Bargiela R."/>
            <person name="Campoy C."/>
            <person name="Segura M.T."/>
            <person name="Richter M."/>
            <person name="von Bergen M."/>
            <person name="Seifert J."/>
            <person name="Suarez A."/>
        </authorList>
    </citation>
    <scope>NUCLEOTIDE SEQUENCE</scope>
</reference>
<dbReference type="Pfam" id="PF00343">
    <property type="entry name" value="Phosphorylase"/>
    <property type="match status" value="1"/>
</dbReference>
<evidence type="ECO:0000256" key="6">
    <source>
        <dbReference type="ARBA" id="ARBA00023277"/>
    </source>
</evidence>
<evidence type="ECO:0000256" key="4">
    <source>
        <dbReference type="ARBA" id="ARBA00022679"/>
    </source>
</evidence>
<accession>K1S5S7</accession>